<gene>
    <name evidence="1" type="ORF">R1flu_022744</name>
</gene>
<evidence type="ECO:0008006" key="3">
    <source>
        <dbReference type="Google" id="ProtNLM"/>
    </source>
</evidence>
<sequence length="107" mass="12091">MRTGERRDGGETLKAHTDEDFAERLIRDTTRRFVGSGIRKTISEALANSGSAWQTVEDENATYSGINITRWITVEREGKYHCVDTQSREVNRAGEELPGPGYAVWQM</sequence>
<accession>A0ABD1XQ69</accession>
<reference evidence="1 2" key="1">
    <citation type="submission" date="2024-09" db="EMBL/GenBank/DDBJ databases">
        <title>Chromosome-scale assembly of Riccia fluitans.</title>
        <authorList>
            <person name="Paukszto L."/>
            <person name="Sawicki J."/>
            <person name="Karawczyk K."/>
            <person name="Piernik-Szablinska J."/>
            <person name="Szczecinska M."/>
            <person name="Mazdziarz M."/>
        </authorList>
    </citation>
    <scope>NUCLEOTIDE SEQUENCE [LARGE SCALE GENOMIC DNA]</scope>
    <source>
        <strain evidence="1">Rf_01</strain>
        <tissue evidence="1">Aerial parts of the thallus</tissue>
    </source>
</reference>
<evidence type="ECO:0000313" key="1">
    <source>
        <dbReference type="EMBL" id="KAL2611052.1"/>
    </source>
</evidence>
<organism evidence="1 2">
    <name type="scientific">Riccia fluitans</name>
    <dbReference type="NCBI Taxonomy" id="41844"/>
    <lineage>
        <taxon>Eukaryota</taxon>
        <taxon>Viridiplantae</taxon>
        <taxon>Streptophyta</taxon>
        <taxon>Embryophyta</taxon>
        <taxon>Marchantiophyta</taxon>
        <taxon>Marchantiopsida</taxon>
        <taxon>Marchantiidae</taxon>
        <taxon>Marchantiales</taxon>
        <taxon>Ricciaceae</taxon>
        <taxon>Riccia</taxon>
    </lineage>
</organism>
<comment type="caution">
    <text evidence="1">The sequence shown here is derived from an EMBL/GenBank/DDBJ whole genome shotgun (WGS) entry which is preliminary data.</text>
</comment>
<keyword evidence="2" id="KW-1185">Reference proteome</keyword>
<evidence type="ECO:0000313" key="2">
    <source>
        <dbReference type="Proteomes" id="UP001605036"/>
    </source>
</evidence>
<protein>
    <recommendedName>
        <fullName evidence="3">Transposase</fullName>
    </recommendedName>
</protein>
<dbReference type="Proteomes" id="UP001605036">
    <property type="component" value="Unassembled WGS sequence"/>
</dbReference>
<name>A0ABD1XQ69_9MARC</name>
<dbReference type="EMBL" id="JBHFFA010000007">
    <property type="protein sequence ID" value="KAL2611052.1"/>
    <property type="molecule type" value="Genomic_DNA"/>
</dbReference>
<dbReference type="AlphaFoldDB" id="A0ABD1XQ69"/>
<proteinExistence type="predicted"/>